<dbReference type="Gene3D" id="1.25.40.10">
    <property type="entry name" value="Tetratricopeptide repeat domain"/>
    <property type="match status" value="1"/>
</dbReference>
<evidence type="ECO:0000256" key="1">
    <source>
        <dbReference type="ARBA" id="ARBA00004245"/>
    </source>
</evidence>
<dbReference type="GO" id="GO:0008017">
    <property type="term" value="F:microtubule binding"/>
    <property type="evidence" value="ECO:0007669"/>
    <property type="project" value="TreeGrafter"/>
</dbReference>
<evidence type="ECO:0000313" key="5">
    <source>
        <dbReference type="EMBL" id="KAK3922665.1"/>
    </source>
</evidence>
<keyword evidence="3" id="KW-0206">Cytoskeleton</keyword>
<evidence type="ECO:0000256" key="3">
    <source>
        <dbReference type="ARBA" id="ARBA00023212"/>
    </source>
</evidence>
<dbReference type="InterPro" id="IPR011990">
    <property type="entry name" value="TPR-like_helical_dom_sf"/>
</dbReference>
<evidence type="ECO:0000256" key="4">
    <source>
        <dbReference type="SAM" id="MobiDB-lite"/>
    </source>
</evidence>
<dbReference type="GO" id="GO:0005739">
    <property type="term" value="C:mitochondrion"/>
    <property type="evidence" value="ECO:0007669"/>
    <property type="project" value="TreeGrafter"/>
</dbReference>
<protein>
    <submittedName>
        <fullName evidence="5">Regulator of microtubule dynamics protein 1</fullName>
    </submittedName>
</protein>
<comment type="caution">
    <text evidence="5">The sequence shown here is derived from an EMBL/GenBank/DDBJ whole genome shotgun (WGS) entry which is preliminary data.</text>
</comment>
<dbReference type="PANTHER" id="PTHR16056">
    <property type="entry name" value="REGULATOR OF MICROTUBULE DYNAMICS PROTEIN"/>
    <property type="match status" value="1"/>
</dbReference>
<comment type="subcellular location">
    <subcellularLocation>
        <location evidence="1">Cytoplasm</location>
        <location evidence="1">Cytoskeleton</location>
    </subcellularLocation>
</comment>
<reference evidence="5" key="2">
    <citation type="journal article" date="2023" name="BMC Genomics">
        <title>Pest status, molecular evolution, and epigenetic factors derived from the genome assembly of Frankliniella fusca, a thysanopteran phytovirus vector.</title>
        <authorList>
            <person name="Catto M.A."/>
            <person name="Labadie P.E."/>
            <person name="Jacobson A.L."/>
            <person name="Kennedy G.G."/>
            <person name="Srinivasan R."/>
            <person name="Hunt B.G."/>
        </authorList>
    </citation>
    <scope>NUCLEOTIDE SEQUENCE</scope>
    <source>
        <strain evidence="5">PL_HMW_Pooled</strain>
    </source>
</reference>
<dbReference type="EMBL" id="JAHWGI010001107">
    <property type="protein sequence ID" value="KAK3922665.1"/>
    <property type="molecule type" value="Genomic_DNA"/>
</dbReference>
<feature type="region of interest" description="Disordered" evidence="4">
    <location>
        <begin position="23"/>
        <end position="52"/>
    </location>
</feature>
<name>A0AAE1HLB4_9NEOP</name>
<accession>A0AAE1HLB4</accession>
<sequence>MPSALGSVLRLARRVPVATLAAAPCSSRTSSGTSRTHYRRRHQRHQQDQQEQRACGCGRGAAALGLTVATFSQLPQQQDEADGPAAALVATAEPDDDVLDLVDELSAWERVEEARKELCSFGVSRHPEVLWREARLCWLQAERLKEQQQLAGDAKTLHARLVAEGYACVQLALQLDPACGRAHQWMSALRYARAELRGPLARLRCVDQLRLDMERAVQLLPADGAPRTMLGMWYYEVSQLNWVERQAVKAAGQTVPGPAECLSLALHWMMEADALYASCLNDLMLGKTLLAMGDSERARTYVERAARRAPRDQSDVKAQLEAAELLEPWRD</sequence>
<dbReference type="GO" id="GO:0097431">
    <property type="term" value="C:mitotic spindle pole"/>
    <property type="evidence" value="ECO:0007669"/>
    <property type="project" value="TreeGrafter"/>
</dbReference>
<organism evidence="5 6">
    <name type="scientific">Frankliniella fusca</name>
    <dbReference type="NCBI Taxonomy" id="407009"/>
    <lineage>
        <taxon>Eukaryota</taxon>
        <taxon>Metazoa</taxon>
        <taxon>Ecdysozoa</taxon>
        <taxon>Arthropoda</taxon>
        <taxon>Hexapoda</taxon>
        <taxon>Insecta</taxon>
        <taxon>Pterygota</taxon>
        <taxon>Neoptera</taxon>
        <taxon>Paraneoptera</taxon>
        <taxon>Thysanoptera</taxon>
        <taxon>Terebrantia</taxon>
        <taxon>Thripoidea</taxon>
        <taxon>Thripidae</taxon>
        <taxon>Frankliniella</taxon>
    </lineage>
</organism>
<proteinExistence type="predicted"/>
<dbReference type="SUPFAM" id="SSF48452">
    <property type="entry name" value="TPR-like"/>
    <property type="match status" value="1"/>
</dbReference>
<reference evidence="5" key="1">
    <citation type="submission" date="2021-07" db="EMBL/GenBank/DDBJ databases">
        <authorList>
            <person name="Catto M.A."/>
            <person name="Jacobson A."/>
            <person name="Kennedy G."/>
            <person name="Labadie P."/>
            <person name="Hunt B.G."/>
            <person name="Srinivasan R."/>
        </authorList>
    </citation>
    <scope>NUCLEOTIDE SEQUENCE</scope>
    <source>
        <strain evidence="5">PL_HMW_Pooled</strain>
        <tissue evidence="5">Head</tissue>
    </source>
</reference>
<dbReference type="AlphaFoldDB" id="A0AAE1HLB4"/>
<feature type="compositionally biased region" description="Low complexity" evidence="4">
    <location>
        <begin position="26"/>
        <end position="35"/>
    </location>
</feature>
<keyword evidence="2" id="KW-0963">Cytoplasm</keyword>
<dbReference type="Proteomes" id="UP001219518">
    <property type="component" value="Unassembled WGS sequence"/>
</dbReference>
<evidence type="ECO:0000313" key="6">
    <source>
        <dbReference type="Proteomes" id="UP001219518"/>
    </source>
</evidence>
<dbReference type="GO" id="GO:0005876">
    <property type="term" value="C:spindle microtubule"/>
    <property type="evidence" value="ECO:0007669"/>
    <property type="project" value="TreeGrafter"/>
</dbReference>
<keyword evidence="6" id="KW-1185">Reference proteome</keyword>
<dbReference type="PANTHER" id="PTHR16056:SF16">
    <property type="entry name" value="REGULATOR OF MICROTUBULE DYNAMICS PROTEIN 1"/>
    <property type="match status" value="1"/>
</dbReference>
<evidence type="ECO:0000256" key="2">
    <source>
        <dbReference type="ARBA" id="ARBA00022490"/>
    </source>
</evidence>
<gene>
    <name evidence="5" type="ORF">KUF71_001461</name>
</gene>